<evidence type="ECO:0000256" key="6">
    <source>
        <dbReference type="ARBA" id="ARBA00023136"/>
    </source>
</evidence>
<feature type="transmembrane region" description="Helical" evidence="7">
    <location>
        <begin position="256"/>
        <end position="277"/>
    </location>
</feature>
<protein>
    <submittedName>
        <fullName evidence="9">ABC-type glycerol-3-phosphate transport system permease component</fullName>
    </submittedName>
</protein>
<evidence type="ECO:0000256" key="7">
    <source>
        <dbReference type="RuleBase" id="RU363032"/>
    </source>
</evidence>
<dbReference type="Proteomes" id="UP000541033">
    <property type="component" value="Unassembled WGS sequence"/>
</dbReference>
<keyword evidence="4 7" id="KW-0812">Transmembrane</keyword>
<dbReference type="PANTHER" id="PTHR32243:SF18">
    <property type="entry name" value="INNER MEMBRANE ABC TRANSPORTER PERMEASE PROTEIN YCJP"/>
    <property type="match status" value="1"/>
</dbReference>
<feature type="transmembrane region" description="Helical" evidence="7">
    <location>
        <begin position="124"/>
        <end position="146"/>
    </location>
</feature>
<comment type="similarity">
    <text evidence="7">Belongs to the binding-protein-dependent transport system permease family.</text>
</comment>
<dbReference type="EMBL" id="JAAMOX010000002">
    <property type="protein sequence ID" value="NIH54811.1"/>
    <property type="molecule type" value="Genomic_DNA"/>
</dbReference>
<feature type="domain" description="ABC transmembrane type-1" evidence="8">
    <location>
        <begin position="87"/>
        <end position="277"/>
    </location>
</feature>
<dbReference type="GO" id="GO:0055085">
    <property type="term" value="P:transmembrane transport"/>
    <property type="evidence" value="ECO:0007669"/>
    <property type="project" value="InterPro"/>
</dbReference>
<evidence type="ECO:0000313" key="9">
    <source>
        <dbReference type="EMBL" id="NIH54811.1"/>
    </source>
</evidence>
<dbReference type="RefSeq" id="WP_167151376.1">
    <property type="nucleotide sequence ID" value="NZ_JAAMOX010000002.1"/>
</dbReference>
<dbReference type="InterPro" id="IPR050901">
    <property type="entry name" value="BP-dep_ABC_trans_perm"/>
</dbReference>
<evidence type="ECO:0000256" key="5">
    <source>
        <dbReference type="ARBA" id="ARBA00022989"/>
    </source>
</evidence>
<keyword evidence="10" id="KW-1185">Reference proteome</keyword>
<feature type="transmembrane region" description="Helical" evidence="7">
    <location>
        <begin position="158"/>
        <end position="182"/>
    </location>
</feature>
<dbReference type="Gene3D" id="1.10.3720.10">
    <property type="entry name" value="MetI-like"/>
    <property type="match status" value="1"/>
</dbReference>
<name>A0A7X5R395_9MICO</name>
<dbReference type="AlphaFoldDB" id="A0A7X5R395"/>
<dbReference type="PROSITE" id="PS50928">
    <property type="entry name" value="ABC_TM1"/>
    <property type="match status" value="1"/>
</dbReference>
<dbReference type="GO" id="GO:0005886">
    <property type="term" value="C:plasma membrane"/>
    <property type="evidence" value="ECO:0007669"/>
    <property type="project" value="UniProtKB-SubCell"/>
</dbReference>
<dbReference type="Pfam" id="PF00528">
    <property type="entry name" value="BPD_transp_1"/>
    <property type="match status" value="1"/>
</dbReference>
<keyword evidence="3" id="KW-1003">Cell membrane</keyword>
<dbReference type="SUPFAM" id="SSF161098">
    <property type="entry name" value="MetI-like"/>
    <property type="match status" value="1"/>
</dbReference>
<keyword evidence="2 7" id="KW-0813">Transport</keyword>
<evidence type="ECO:0000259" key="8">
    <source>
        <dbReference type="PROSITE" id="PS50928"/>
    </source>
</evidence>
<dbReference type="CDD" id="cd06261">
    <property type="entry name" value="TM_PBP2"/>
    <property type="match status" value="1"/>
</dbReference>
<feature type="transmembrane region" description="Helical" evidence="7">
    <location>
        <begin position="203"/>
        <end position="224"/>
    </location>
</feature>
<comment type="subcellular location">
    <subcellularLocation>
        <location evidence="1 7">Cell membrane</location>
        <topology evidence="1 7">Multi-pass membrane protein</topology>
    </subcellularLocation>
</comment>
<keyword evidence="6 7" id="KW-0472">Membrane</keyword>
<keyword evidence="5 7" id="KW-1133">Transmembrane helix</keyword>
<sequence length="291" mass="32067">MSSQSIRSTSAAAPAPRRRFHPRTLWQVPQYGMMIIVSLVCLVPVAIMLRIALTPQVDWRQMPIDWFQPATWKSFEQVLASPFLHSLLNSFIIALITTLIVVVLSAMGGHALARMRGKNKDRFLFVVLGTRMGPAVVFGLPIYLLASSIGLVDTYVGIIAVYIVYNLAFGIWMMHGFFLDIPGEVEEAGLMDGLSEWGVFRRVSLPMAASGVIATATLVFILTWNEFFYAFVLTQRTASTFPTTIPGYFGAFQVDWGPMFAASTLGILPPVIFGILARKWLAKGLSGGLVD</sequence>
<reference evidence="9 10" key="1">
    <citation type="submission" date="2020-02" db="EMBL/GenBank/DDBJ databases">
        <title>Sequencing the genomes of 1000 actinobacteria strains.</title>
        <authorList>
            <person name="Klenk H.-P."/>
        </authorList>
    </citation>
    <scope>NUCLEOTIDE SEQUENCE [LARGE SCALE GENOMIC DNA]</scope>
    <source>
        <strain evidence="9 10">DSM 27960</strain>
    </source>
</reference>
<feature type="transmembrane region" description="Helical" evidence="7">
    <location>
        <begin position="91"/>
        <end position="112"/>
    </location>
</feature>
<gene>
    <name evidence="9" type="ORF">FHX76_002707</name>
</gene>
<comment type="caution">
    <text evidence="9">The sequence shown here is derived from an EMBL/GenBank/DDBJ whole genome shotgun (WGS) entry which is preliminary data.</text>
</comment>
<evidence type="ECO:0000256" key="3">
    <source>
        <dbReference type="ARBA" id="ARBA00022475"/>
    </source>
</evidence>
<dbReference type="InterPro" id="IPR035906">
    <property type="entry name" value="MetI-like_sf"/>
</dbReference>
<dbReference type="InterPro" id="IPR000515">
    <property type="entry name" value="MetI-like"/>
</dbReference>
<evidence type="ECO:0000256" key="2">
    <source>
        <dbReference type="ARBA" id="ARBA00022448"/>
    </source>
</evidence>
<evidence type="ECO:0000256" key="4">
    <source>
        <dbReference type="ARBA" id="ARBA00022692"/>
    </source>
</evidence>
<evidence type="ECO:0000256" key="1">
    <source>
        <dbReference type="ARBA" id="ARBA00004651"/>
    </source>
</evidence>
<dbReference type="PANTHER" id="PTHR32243">
    <property type="entry name" value="MALTOSE TRANSPORT SYSTEM PERMEASE-RELATED"/>
    <property type="match status" value="1"/>
</dbReference>
<evidence type="ECO:0000313" key="10">
    <source>
        <dbReference type="Proteomes" id="UP000541033"/>
    </source>
</evidence>
<feature type="transmembrane region" description="Helical" evidence="7">
    <location>
        <begin position="31"/>
        <end position="53"/>
    </location>
</feature>
<accession>A0A7X5R395</accession>
<organism evidence="9 10">
    <name type="scientific">Lysinibacter cavernae</name>
    <dbReference type="NCBI Taxonomy" id="1640652"/>
    <lineage>
        <taxon>Bacteria</taxon>
        <taxon>Bacillati</taxon>
        <taxon>Actinomycetota</taxon>
        <taxon>Actinomycetes</taxon>
        <taxon>Micrococcales</taxon>
        <taxon>Microbacteriaceae</taxon>
        <taxon>Lysinibacter</taxon>
    </lineage>
</organism>
<proteinExistence type="inferred from homology"/>